<dbReference type="EMBL" id="SEKV01000484">
    <property type="protein sequence ID" value="TFY56683.1"/>
    <property type="molecule type" value="Genomic_DNA"/>
</dbReference>
<evidence type="ECO:0000313" key="3">
    <source>
        <dbReference type="Proteomes" id="UP000298390"/>
    </source>
</evidence>
<comment type="caution">
    <text evidence="2">The sequence shown here is derived from an EMBL/GenBank/DDBJ whole genome shotgun (WGS) entry which is preliminary data.</text>
</comment>
<reference evidence="2 3" key="1">
    <citation type="submission" date="2019-01" db="EMBL/GenBank/DDBJ databases">
        <title>Genome sequencing of the rare red list fungi Fomitopsis rosea.</title>
        <authorList>
            <person name="Buettner E."/>
            <person name="Kellner H."/>
        </authorList>
    </citation>
    <scope>NUCLEOTIDE SEQUENCE [LARGE SCALE GENOMIC DNA]</scope>
    <source>
        <strain evidence="2 3">DSM 105464</strain>
    </source>
</reference>
<feature type="region of interest" description="Disordered" evidence="1">
    <location>
        <begin position="373"/>
        <end position="392"/>
    </location>
</feature>
<evidence type="ECO:0000256" key="1">
    <source>
        <dbReference type="SAM" id="MobiDB-lite"/>
    </source>
</evidence>
<sequence>MRQRRTFWVQQDLLEDAIHLFISRRDASARRLLRRFKELEDYSAVKQAARHLIPINDITYSRDFIVTPTFPNVDARDLARMITNYSPCIVCQGTDADYHRTIDCSHYRCPRCNRRQPGHTEALCSASEAEAPTFPPDLRSLNDLMRGGIFTQSVAHRWLMEANHIYSALSGLITSRPTEFLPPTLRGKRIGFEQANRWYVVRNGRIDGIFVSLTRATVLAMHVEAAMISVYESREEARRAGDSMHDEDHPFLDETYLIGARPPRSERRANTGVRPPTPHPRPYLGGILTSPGLTDVDLDSPVDDDGRRNLVIQTLEPSFGLLEENDENVPVRSIPTREAPPRPPHLIRPEPVRQPLADFTQDLEQVPLRQLATTPTSSFQPSPTIASPVSGTFELQHTDTGEVDAVIHRHRDGSTTIQNAPPPPPYS</sequence>
<name>A0A4Y9Y4G9_9APHY</name>
<organism evidence="2 3">
    <name type="scientific">Rhodofomes roseus</name>
    <dbReference type="NCBI Taxonomy" id="34475"/>
    <lineage>
        <taxon>Eukaryota</taxon>
        <taxon>Fungi</taxon>
        <taxon>Dikarya</taxon>
        <taxon>Basidiomycota</taxon>
        <taxon>Agaricomycotina</taxon>
        <taxon>Agaricomycetes</taxon>
        <taxon>Polyporales</taxon>
        <taxon>Rhodofomes</taxon>
    </lineage>
</organism>
<evidence type="ECO:0000313" key="2">
    <source>
        <dbReference type="EMBL" id="TFY56683.1"/>
    </source>
</evidence>
<gene>
    <name evidence="2" type="ORF">EVJ58_g7484</name>
</gene>
<accession>A0A4Y9Y4G9</accession>
<dbReference type="Proteomes" id="UP000298390">
    <property type="component" value="Unassembled WGS sequence"/>
</dbReference>
<dbReference type="AlphaFoldDB" id="A0A4Y9Y4G9"/>
<protein>
    <submittedName>
        <fullName evidence="2">Uncharacterized protein</fullName>
    </submittedName>
</protein>
<feature type="compositionally biased region" description="Low complexity" evidence="1">
    <location>
        <begin position="373"/>
        <end position="384"/>
    </location>
</feature>
<proteinExistence type="predicted"/>
<feature type="region of interest" description="Disordered" evidence="1">
    <location>
        <begin position="264"/>
        <end position="301"/>
    </location>
</feature>